<comment type="caution">
    <text evidence="1">The sequence shown here is derived from an EMBL/GenBank/DDBJ whole genome shotgun (WGS) entry which is preliminary data.</text>
</comment>
<dbReference type="OrthoDB" id="546283at2759"/>
<dbReference type="EMBL" id="JAEHOC010000003">
    <property type="protein sequence ID" value="KAG2443422.1"/>
    <property type="molecule type" value="Genomic_DNA"/>
</dbReference>
<sequence length="135" mass="15388">MTATRPAPASSELLGRYDGAYEDKIQKLQNFKEQVDFAARHRDFVSNFELRVFIRLKKLGKYQQALDAGAGKLPKLSDALELLSSMSQAERFDDEALRAEFLTPENKFLREAWQEAVVLEGLQLEEYAALSQFRG</sequence>
<dbReference type="Proteomes" id="UP000650467">
    <property type="component" value="Unassembled WGS sequence"/>
</dbReference>
<name>A0A835TDF3_CHLIN</name>
<dbReference type="AlphaFoldDB" id="A0A835TDF3"/>
<organism evidence="1 2">
    <name type="scientific">Chlamydomonas incerta</name>
    <dbReference type="NCBI Taxonomy" id="51695"/>
    <lineage>
        <taxon>Eukaryota</taxon>
        <taxon>Viridiplantae</taxon>
        <taxon>Chlorophyta</taxon>
        <taxon>core chlorophytes</taxon>
        <taxon>Chlorophyceae</taxon>
        <taxon>CS clade</taxon>
        <taxon>Chlamydomonadales</taxon>
        <taxon>Chlamydomonadaceae</taxon>
        <taxon>Chlamydomonas</taxon>
    </lineage>
</organism>
<proteinExistence type="predicted"/>
<evidence type="ECO:0000313" key="1">
    <source>
        <dbReference type="EMBL" id="KAG2443422.1"/>
    </source>
</evidence>
<evidence type="ECO:0000313" key="2">
    <source>
        <dbReference type="Proteomes" id="UP000650467"/>
    </source>
</evidence>
<protein>
    <submittedName>
        <fullName evidence="1">Uncharacterized protein</fullName>
    </submittedName>
</protein>
<gene>
    <name evidence="1" type="ORF">HXX76_001780</name>
</gene>
<accession>A0A835TDF3</accession>
<reference evidence="1" key="1">
    <citation type="journal article" date="2020" name="bioRxiv">
        <title>Comparative genomics of Chlamydomonas.</title>
        <authorList>
            <person name="Craig R.J."/>
            <person name="Hasan A.R."/>
            <person name="Ness R.W."/>
            <person name="Keightley P.D."/>
        </authorList>
    </citation>
    <scope>NUCLEOTIDE SEQUENCE</scope>
    <source>
        <strain evidence="1">SAG 7.73</strain>
    </source>
</reference>
<keyword evidence="2" id="KW-1185">Reference proteome</keyword>